<evidence type="ECO:0000256" key="1">
    <source>
        <dbReference type="ARBA" id="ARBA00009034"/>
    </source>
</evidence>
<dbReference type="AlphaFoldDB" id="A0A914WY10"/>
<evidence type="ECO:0000256" key="3">
    <source>
        <dbReference type="SAM" id="SignalP"/>
    </source>
</evidence>
<comment type="similarity">
    <text evidence="1">Belongs to the insulin family.</text>
</comment>
<proteinExistence type="inferred from homology"/>
<keyword evidence="4" id="KW-1185">Reference proteome</keyword>
<feature type="signal peptide" evidence="3">
    <location>
        <begin position="1"/>
        <end position="19"/>
    </location>
</feature>
<organism evidence="4 5">
    <name type="scientific">Plectus sambesii</name>
    <dbReference type="NCBI Taxonomy" id="2011161"/>
    <lineage>
        <taxon>Eukaryota</taxon>
        <taxon>Metazoa</taxon>
        <taxon>Ecdysozoa</taxon>
        <taxon>Nematoda</taxon>
        <taxon>Chromadorea</taxon>
        <taxon>Plectida</taxon>
        <taxon>Plectina</taxon>
        <taxon>Plectoidea</taxon>
        <taxon>Plectidae</taxon>
        <taxon>Plectus</taxon>
    </lineage>
</organism>
<protein>
    <submittedName>
        <fullName evidence="5">Insulin-like domain-containing protein</fullName>
    </submittedName>
</protein>
<dbReference type="SUPFAM" id="SSF56994">
    <property type="entry name" value="Insulin-like"/>
    <property type="match status" value="1"/>
</dbReference>
<evidence type="ECO:0000256" key="2">
    <source>
        <dbReference type="ARBA" id="ARBA00022729"/>
    </source>
</evidence>
<reference evidence="5" key="1">
    <citation type="submission" date="2022-11" db="UniProtKB">
        <authorList>
            <consortium name="WormBaseParasite"/>
        </authorList>
    </citation>
    <scope>IDENTIFICATION</scope>
</reference>
<accession>A0A914WY10</accession>
<name>A0A914WY10_9BILA</name>
<evidence type="ECO:0000313" key="5">
    <source>
        <dbReference type="WBParaSite" id="PSAMB.scaffold5686size11092.g27146.t1"/>
    </source>
</evidence>
<sequence length="97" mass="10808">MRRLLFALLIVVLVAVSTAASPSGMGVLKMCPPGGQTFTTAWQLTCGMRKKRSTDSLESELEKTKRGDSYRPLKLTEMMTYCCMIGCSFRDLLPYCD</sequence>
<dbReference type="InterPro" id="IPR036438">
    <property type="entry name" value="Insulin-like_sf"/>
</dbReference>
<dbReference type="Proteomes" id="UP000887566">
    <property type="component" value="Unplaced"/>
</dbReference>
<keyword evidence="2 3" id="KW-0732">Signal</keyword>
<feature type="chain" id="PRO_5037150687" evidence="3">
    <location>
        <begin position="20"/>
        <end position="97"/>
    </location>
</feature>
<evidence type="ECO:0000313" key="4">
    <source>
        <dbReference type="Proteomes" id="UP000887566"/>
    </source>
</evidence>
<dbReference type="InterPro" id="IPR022353">
    <property type="entry name" value="Insulin_CS"/>
</dbReference>
<dbReference type="WBParaSite" id="PSAMB.scaffold5686size11092.g27146.t1">
    <property type="protein sequence ID" value="PSAMB.scaffold5686size11092.g27146.t1"/>
    <property type="gene ID" value="PSAMB.scaffold5686size11092.g27146"/>
</dbReference>
<dbReference type="PROSITE" id="PS00262">
    <property type="entry name" value="INSULIN"/>
    <property type="match status" value="1"/>
</dbReference>